<gene>
    <name evidence="5" type="primary">proC</name>
    <name evidence="12" type="ordered locus">Mvan_0837</name>
</gene>
<evidence type="ECO:0000256" key="5">
    <source>
        <dbReference type="HAMAP-Rule" id="MF_01925"/>
    </source>
</evidence>
<keyword evidence="9" id="KW-0812">Transmembrane</keyword>
<feature type="binding site" evidence="7">
    <location>
        <begin position="83"/>
        <end position="86"/>
    </location>
    <ligand>
        <name>NADP(+)</name>
        <dbReference type="ChEBI" id="CHEBI:58349"/>
    </ligand>
</feature>
<evidence type="ECO:0000256" key="2">
    <source>
        <dbReference type="ARBA" id="ARBA00022857"/>
    </source>
</evidence>
<dbReference type="eggNOG" id="COG0345">
    <property type="taxonomic scope" value="Bacteria"/>
</dbReference>
<dbReference type="Gene3D" id="3.40.50.720">
    <property type="entry name" value="NAD(P)-binding Rossmann-like Domain"/>
    <property type="match status" value="1"/>
</dbReference>
<reference evidence="12" key="1">
    <citation type="submission" date="2006-12" db="EMBL/GenBank/DDBJ databases">
        <title>Complete sequence of Mycobacterium vanbaalenii PYR-1.</title>
        <authorList>
            <consortium name="US DOE Joint Genome Institute"/>
            <person name="Copeland A."/>
            <person name="Lucas S."/>
            <person name="Lapidus A."/>
            <person name="Barry K."/>
            <person name="Detter J.C."/>
            <person name="Glavina del Rio T."/>
            <person name="Hammon N."/>
            <person name="Israni S."/>
            <person name="Dalin E."/>
            <person name="Tice H."/>
            <person name="Pitluck S."/>
            <person name="Singan V."/>
            <person name="Schmutz J."/>
            <person name="Larimer F."/>
            <person name="Land M."/>
            <person name="Hauser L."/>
            <person name="Kyrpides N."/>
            <person name="Anderson I.J."/>
            <person name="Miller C."/>
            <person name="Richardson P."/>
        </authorList>
    </citation>
    <scope>NUCLEOTIDE SEQUENCE [LARGE SCALE GENOMIC DNA]</scope>
    <source>
        <strain evidence="12">PYR-1</strain>
    </source>
</reference>
<comment type="pathway">
    <text evidence="5 8">Amino-acid biosynthesis; L-proline biosynthesis; L-proline from L-glutamate 5-semialdehyde: step 1/1.</text>
</comment>
<dbReference type="InterPro" id="IPR029036">
    <property type="entry name" value="P5CR_dimer"/>
</dbReference>
<keyword evidence="5 8" id="KW-0028">Amino-acid biosynthesis</keyword>
<evidence type="ECO:0000313" key="13">
    <source>
        <dbReference type="Proteomes" id="UP000009159"/>
    </source>
</evidence>
<evidence type="ECO:0000256" key="8">
    <source>
        <dbReference type="RuleBase" id="RU003903"/>
    </source>
</evidence>
<dbReference type="UniPathway" id="UPA00098">
    <property type="reaction ID" value="UER00361"/>
</dbReference>
<dbReference type="PROSITE" id="PS00521">
    <property type="entry name" value="P5CR"/>
    <property type="match status" value="1"/>
</dbReference>
<keyword evidence="9" id="KW-1133">Transmembrane helix</keyword>
<keyword evidence="9" id="KW-0472">Membrane</keyword>
<dbReference type="InterPro" id="IPR053790">
    <property type="entry name" value="P5CR-like_CS"/>
</dbReference>
<protein>
    <recommendedName>
        <fullName evidence="5 6">Pyrroline-5-carboxylate reductase</fullName>
        <shortName evidence="5">P5C reductase</shortName>
        <shortName evidence="5">P5CR</shortName>
        <ecNumber evidence="5 6">1.5.1.2</ecNumber>
    </recommendedName>
    <alternativeName>
        <fullName evidence="5">PCA reductase</fullName>
    </alternativeName>
</protein>
<dbReference type="SUPFAM" id="SSF51735">
    <property type="entry name" value="NAD(P)-binding Rossmann-fold domains"/>
    <property type="match status" value="1"/>
</dbReference>
<evidence type="ECO:0000256" key="4">
    <source>
        <dbReference type="ARBA" id="ARBA00058118"/>
    </source>
</evidence>
<dbReference type="EC" id="1.5.1.2" evidence="5 6"/>
<comment type="function">
    <text evidence="4 5">Catalyzes the reduction of 1-pyrroline-5-carboxylate (PCA) to L-proline.</text>
</comment>
<evidence type="ECO:0000256" key="9">
    <source>
        <dbReference type="SAM" id="Phobius"/>
    </source>
</evidence>
<dbReference type="InterPro" id="IPR028939">
    <property type="entry name" value="P5C_Rdtase_cat_N"/>
</dbReference>
<evidence type="ECO:0000256" key="6">
    <source>
        <dbReference type="NCBIfam" id="TIGR00112"/>
    </source>
</evidence>
<proteinExistence type="inferred from homology"/>
<dbReference type="PANTHER" id="PTHR11645">
    <property type="entry name" value="PYRROLINE-5-CARBOXYLATE REDUCTASE"/>
    <property type="match status" value="1"/>
</dbReference>
<dbReference type="PIRSF" id="PIRSF000193">
    <property type="entry name" value="Pyrrol-5-carb_rd"/>
    <property type="match status" value="1"/>
</dbReference>
<dbReference type="AlphaFoldDB" id="A1T3C5"/>
<dbReference type="Pfam" id="PF14748">
    <property type="entry name" value="P5CR_dimer"/>
    <property type="match status" value="1"/>
</dbReference>
<dbReference type="Proteomes" id="UP000009159">
    <property type="component" value="Chromosome"/>
</dbReference>
<evidence type="ECO:0000256" key="1">
    <source>
        <dbReference type="ARBA" id="ARBA00005525"/>
    </source>
</evidence>
<dbReference type="GO" id="GO:0004735">
    <property type="term" value="F:pyrroline-5-carboxylate reductase activity"/>
    <property type="evidence" value="ECO:0007669"/>
    <property type="project" value="UniProtKB-UniRule"/>
</dbReference>
<feature type="domain" description="Pyrroline-5-carboxylate reductase dimerisation" evidence="11">
    <location>
        <begin position="181"/>
        <end position="301"/>
    </location>
</feature>
<dbReference type="GO" id="GO:0005737">
    <property type="term" value="C:cytoplasm"/>
    <property type="evidence" value="ECO:0007669"/>
    <property type="project" value="UniProtKB-SubCell"/>
</dbReference>
<dbReference type="InterPro" id="IPR036291">
    <property type="entry name" value="NAD(P)-bd_dom_sf"/>
</dbReference>
<dbReference type="STRING" id="350058.Mvan_0837"/>
<evidence type="ECO:0000259" key="10">
    <source>
        <dbReference type="Pfam" id="PF03807"/>
    </source>
</evidence>
<feature type="transmembrane region" description="Helical" evidence="9">
    <location>
        <begin position="12"/>
        <end position="37"/>
    </location>
</feature>
<feature type="domain" description="Pyrroline-5-carboxylate reductase catalytic N-terminal" evidence="10">
    <location>
        <begin position="19"/>
        <end position="101"/>
    </location>
</feature>
<keyword evidence="3 5" id="KW-0560">Oxidoreductase</keyword>
<dbReference type="InterPro" id="IPR008927">
    <property type="entry name" value="6-PGluconate_DH-like_C_sf"/>
</dbReference>
<accession>A1T3C5</accession>
<dbReference type="InterPro" id="IPR000304">
    <property type="entry name" value="Pyrroline-COOH_reductase"/>
</dbReference>
<dbReference type="GO" id="GO:0055129">
    <property type="term" value="P:L-proline biosynthetic process"/>
    <property type="evidence" value="ECO:0007669"/>
    <property type="project" value="UniProtKB-UniRule"/>
</dbReference>
<dbReference type="HOGENOM" id="CLU_042344_0_0_11"/>
<evidence type="ECO:0000313" key="12">
    <source>
        <dbReference type="EMBL" id="ABM11675.1"/>
    </source>
</evidence>
<evidence type="ECO:0000259" key="11">
    <source>
        <dbReference type="Pfam" id="PF14748"/>
    </source>
</evidence>
<dbReference type="KEGG" id="mva:Mvan_0837"/>
<comment type="similarity">
    <text evidence="1 5 8">Belongs to the pyrroline-5-carboxylate reductase family.</text>
</comment>
<evidence type="ECO:0000256" key="3">
    <source>
        <dbReference type="ARBA" id="ARBA00023002"/>
    </source>
</evidence>
<dbReference type="NCBIfam" id="TIGR00112">
    <property type="entry name" value="proC"/>
    <property type="match status" value="1"/>
</dbReference>
<dbReference type="PANTHER" id="PTHR11645:SF0">
    <property type="entry name" value="PYRROLINE-5-CARBOXYLATE REDUCTASE 3"/>
    <property type="match status" value="1"/>
</dbReference>
<dbReference type="Gene3D" id="1.10.3730.10">
    <property type="entry name" value="ProC C-terminal domain-like"/>
    <property type="match status" value="1"/>
</dbReference>
<comment type="catalytic activity">
    <reaction evidence="5">
        <text>L-proline + NAD(+) = (S)-1-pyrroline-5-carboxylate + NADH + 2 H(+)</text>
        <dbReference type="Rhea" id="RHEA:14105"/>
        <dbReference type="ChEBI" id="CHEBI:15378"/>
        <dbReference type="ChEBI" id="CHEBI:17388"/>
        <dbReference type="ChEBI" id="CHEBI:57540"/>
        <dbReference type="ChEBI" id="CHEBI:57945"/>
        <dbReference type="ChEBI" id="CHEBI:60039"/>
        <dbReference type="EC" id="1.5.1.2"/>
    </reaction>
</comment>
<keyword evidence="13" id="KW-1185">Reference proteome</keyword>
<keyword evidence="5" id="KW-0963">Cytoplasm</keyword>
<dbReference type="EMBL" id="CP000511">
    <property type="protein sequence ID" value="ABM11675.1"/>
    <property type="molecule type" value="Genomic_DNA"/>
</dbReference>
<dbReference type="Pfam" id="PF03807">
    <property type="entry name" value="F420_oxidored"/>
    <property type="match status" value="1"/>
</dbReference>
<dbReference type="SUPFAM" id="SSF48179">
    <property type="entry name" value="6-phosphogluconate dehydrogenase C-terminal domain-like"/>
    <property type="match status" value="1"/>
</dbReference>
<comment type="catalytic activity">
    <reaction evidence="5 8">
        <text>L-proline + NADP(+) = (S)-1-pyrroline-5-carboxylate + NADPH + 2 H(+)</text>
        <dbReference type="Rhea" id="RHEA:14109"/>
        <dbReference type="ChEBI" id="CHEBI:15378"/>
        <dbReference type="ChEBI" id="CHEBI:17388"/>
        <dbReference type="ChEBI" id="CHEBI:57783"/>
        <dbReference type="ChEBI" id="CHEBI:58349"/>
        <dbReference type="ChEBI" id="CHEBI:60039"/>
        <dbReference type="EC" id="1.5.1.2"/>
    </reaction>
</comment>
<organism evidence="12 13">
    <name type="scientific">Mycolicibacterium vanbaalenii (strain DSM 7251 / JCM 13017 / BCRC 16820 / KCTC 9966 / NRRL B-24157 / PYR-1)</name>
    <name type="common">Mycobacterium vanbaalenii</name>
    <dbReference type="NCBI Taxonomy" id="350058"/>
    <lineage>
        <taxon>Bacteria</taxon>
        <taxon>Bacillati</taxon>
        <taxon>Actinomycetota</taxon>
        <taxon>Actinomycetes</taxon>
        <taxon>Mycobacteriales</taxon>
        <taxon>Mycobacteriaceae</taxon>
        <taxon>Mycolicibacterium</taxon>
    </lineage>
</organism>
<dbReference type="HAMAP" id="MF_01925">
    <property type="entry name" value="P5C_reductase"/>
    <property type="match status" value="1"/>
</dbReference>
<evidence type="ECO:0000256" key="7">
    <source>
        <dbReference type="PIRSR" id="PIRSR000193-1"/>
    </source>
</evidence>
<name>A1T3C5_MYCVP</name>
<keyword evidence="5 8" id="KW-0641">Proline biosynthesis</keyword>
<comment type="subcellular location">
    <subcellularLocation>
        <location evidence="5">Cytoplasm</location>
    </subcellularLocation>
</comment>
<sequence length="306" mass="31222">MSRQVCAHRERAMLCGMARIAIIGGGSIGEALLAGLLRAGRQVKDLVVAEKNPGRAKYLAEKYSVLVTAVSDAVDAATYVVVAVKPSDVQYVIGDIADTAARAESNAAEQVFVTVAAGVSTAYYENKLPAGSPVVRVMPNAPMLVGGGVSALAPGRFATQEHLKEVSLLFDAVGGVLTVAESQIDAVTAVSGSGPAYFFLMVEALVDAAVDAGLARSVATDLVVQTMAGSAAMLLERLDESAPSNDSAAGAFMDTSAAQLRATVTSPGGTTAAGLRELERGGLRAAVANAVEAAKTRSEQLGITPE</sequence>
<keyword evidence="2 5" id="KW-0521">NADP</keyword>
<dbReference type="FunFam" id="1.10.3730.10:FF:000001">
    <property type="entry name" value="Pyrroline-5-carboxylate reductase"/>
    <property type="match status" value="1"/>
</dbReference>